<feature type="domain" description="Response regulatory" evidence="4">
    <location>
        <begin position="24"/>
        <end position="104"/>
    </location>
</feature>
<dbReference type="Gene3D" id="1.10.287.130">
    <property type="match status" value="1"/>
</dbReference>
<gene>
    <name evidence="5" type="ORF">SCF082_LOCUS30390</name>
</gene>
<dbReference type="PANTHER" id="PTHR43547:SF2">
    <property type="entry name" value="HYBRID SIGNAL TRANSDUCTION HISTIDINE KINASE C"/>
    <property type="match status" value="1"/>
</dbReference>
<dbReference type="PROSITE" id="PS50109">
    <property type="entry name" value="HIS_KIN"/>
    <property type="match status" value="1"/>
</dbReference>
<organism evidence="5 6">
    <name type="scientific">Durusdinium trenchii</name>
    <dbReference type="NCBI Taxonomy" id="1381693"/>
    <lineage>
        <taxon>Eukaryota</taxon>
        <taxon>Sar</taxon>
        <taxon>Alveolata</taxon>
        <taxon>Dinophyceae</taxon>
        <taxon>Suessiales</taxon>
        <taxon>Symbiodiniaceae</taxon>
        <taxon>Durusdinium</taxon>
    </lineage>
</organism>
<keyword evidence="1 2" id="KW-0597">Phosphoprotein</keyword>
<dbReference type="Proteomes" id="UP001642464">
    <property type="component" value="Unassembled WGS sequence"/>
</dbReference>
<dbReference type="SMART" id="SM00388">
    <property type="entry name" value="HisKA"/>
    <property type="match status" value="1"/>
</dbReference>
<dbReference type="InterPro" id="IPR004358">
    <property type="entry name" value="Sig_transdc_His_kin-like_C"/>
</dbReference>
<proteinExistence type="predicted"/>
<keyword evidence="6" id="KW-1185">Reference proteome</keyword>
<dbReference type="SUPFAM" id="SSF55874">
    <property type="entry name" value="ATPase domain of HSP90 chaperone/DNA topoisomerase II/histidine kinase"/>
    <property type="match status" value="1"/>
</dbReference>
<dbReference type="Gene3D" id="3.40.50.2300">
    <property type="match status" value="3"/>
</dbReference>
<protein>
    <submittedName>
        <fullName evidence="5">Non-motile and phage-resistance protein</fullName>
    </submittedName>
</protein>
<dbReference type="InterPro" id="IPR005467">
    <property type="entry name" value="His_kinase_dom"/>
</dbReference>
<feature type="domain" description="Response regulatory" evidence="4">
    <location>
        <begin position="118"/>
        <end position="234"/>
    </location>
</feature>
<feature type="modified residue" description="4-aspartylphosphate" evidence="2">
    <location>
        <position position="73"/>
    </location>
</feature>
<dbReference type="InterPro" id="IPR003661">
    <property type="entry name" value="HisK_dim/P_dom"/>
</dbReference>
<dbReference type="Pfam" id="PF02518">
    <property type="entry name" value="HATPase_c"/>
    <property type="match status" value="1"/>
</dbReference>
<dbReference type="CDD" id="cd00156">
    <property type="entry name" value="REC"/>
    <property type="match status" value="2"/>
</dbReference>
<dbReference type="Pfam" id="PF00512">
    <property type="entry name" value="HisKA"/>
    <property type="match status" value="1"/>
</dbReference>
<dbReference type="SMART" id="SM00387">
    <property type="entry name" value="HATPase_c"/>
    <property type="match status" value="1"/>
</dbReference>
<reference evidence="5 6" key="1">
    <citation type="submission" date="2024-02" db="EMBL/GenBank/DDBJ databases">
        <authorList>
            <person name="Chen Y."/>
            <person name="Shah S."/>
            <person name="Dougan E. K."/>
            <person name="Thang M."/>
            <person name="Chan C."/>
        </authorList>
    </citation>
    <scope>NUCLEOTIDE SEQUENCE [LARGE SCALE GENOMIC DNA]</scope>
</reference>
<feature type="modified residue" description="4-aspartylphosphate" evidence="2">
    <location>
        <position position="684"/>
    </location>
</feature>
<name>A0ABP0MYZ1_9DINO</name>
<feature type="modified residue" description="4-aspartylphosphate" evidence="2">
    <location>
        <position position="169"/>
    </location>
</feature>
<comment type="caution">
    <text evidence="5">The sequence shown here is derived from an EMBL/GenBank/DDBJ whole genome shotgun (WGS) entry which is preliminary data.</text>
</comment>
<feature type="domain" description="Histidine kinase" evidence="3">
    <location>
        <begin position="285"/>
        <end position="506"/>
    </location>
</feature>
<evidence type="ECO:0000256" key="2">
    <source>
        <dbReference type="PROSITE-ProRule" id="PRU00169"/>
    </source>
</evidence>
<evidence type="ECO:0000313" key="5">
    <source>
        <dbReference type="EMBL" id="CAK9056388.1"/>
    </source>
</evidence>
<dbReference type="InterPro" id="IPR003594">
    <property type="entry name" value="HATPase_dom"/>
</dbReference>
<evidence type="ECO:0000256" key="1">
    <source>
        <dbReference type="ARBA" id="ARBA00022553"/>
    </source>
</evidence>
<dbReference type="EMBL" id="CAXAMM010025080">
    <property type="protein sequence ID" value="CAK9056388.1"/>
    <property type="molecule type" value="Genomic_DNA"/>
</dbReference>
<dbReference type="PROSITE" id="PS50110">
    <property type="entry name" value="RESPONSE_REGULATORY"/>
    <property type="match status" value="3"/>
</dbReference>
<dbReference type="InterPro" id="IPR036890">
    <property type="entry name" value="HATPase_C_sf"/>
</dbReference>
<dbReference type="PRINTS" id="PR00344">
    <property type="entry name" value="BCTRLSENSOR"/>
</dbReference>
<dbReference type="InterPro" id="IPR011006">
    <property type="entry name" value="CheY-like_superfamily"/>
</dbReference>
<dbReference type="SUPFAM" id="SSF52172">
    <property type="entry name" value="CheY-like"/>
    <property type="match status" value="3"/>
</dbReference>
<dbReference type="InterPro" id="IPR001789">
    <property type="entry name" value="Sig_transdc_resp-reg_receiver"/>
</dbReference>
<evidence type="ECO:0000259" key="3">
    <source>
        <dbReference type="PROSITE" id="PS50109"/>
    </source>
</evidence>
<accession>A0ABP0MYZ1</accession>
<dbReference type="Pfam" id="PF00072">
    <property type="entry name" value="Response_reg"/>
    <property type="match status" value="3"/>
</dbReference>
<evidence type="ECO:0000259" key="4">
    <source>
        <dbReference type="PROSITE" id="PS50110"/>
    </source>
</evidence>
<dbReference type="SMART" id="SM00448">
    <property type="entry name" value="REC"/>
    <property type="match status" value="3"/>
</dbReference>
<feature type="domain" description="Response regulatory" evidence="4">
    <location>
        <begin position="635"/>
        <end position="749"/>
    </location>
</feature>
<dbReference type="SUPFAM" id="SSF47384">
    <property type="entry name" value="Homodimeric domain of signal transducing histidine kinase"/>
    <property type="match status" value="1"/>
</dbReference>
<dbReference type="InterPro" id="IPR036097">
    <property type="entry name" value="HisK_dim/P_sf"/>
</dbReference>
<dbReference type="Gene3D" id="3.30.565.10">
    <property type="entry name" value="Histidine kinase-like ATPase, C-terminal domain"/>
    <property type="match status" value="1"/>
</dbReference>
<dbReference type="CDD" id="cd00082">
    <property type="entry name" value="HisKA"/>
    <property type="match status" value="1"/>
</dbReference>
<evidence type="ECO:0000313" key="6">
    <source>
        <dbReference type="Proteomes" id="UP001642464"/>
    </source>
</evidence>
<sequence length="758" mass="85388">MRTLIDRSSYRENSSRHTQRSTPLILCVDDDPDIQTTIELRLREYDVEIEQTYYGMQGITQALDTVPDLILLDVAMPNGNGEYLLECMKRNPTTVDIPIVVLTAGKRHDMIHHEETIRVLLVEDDAEDHRLFSHQLNKSGYHIEVDWAETLAEAIDELRHQTYDVVMSDLSLPDSRPQGTIANLKGYCARTPIVVLTSMDDEVMERQLMAAGAQGYLVKGEFGGRALGRTIVHAIQRQESINEVNALVRELEHSQRMLQEHSKLLHQKNARLKKLYRTAQEFVDNVSHDFRTPLTVIKDYVSIISEGMVGEINEEQQKLLSKVAVRADDLNNMVDDLLDVSKLESDLLGAWRRNVWVEEILERAESLLRLRAGIQGVELVTECEPDLPAVYCDAEKVGRVLTNLAVNAIKFCDSGGIVKLWAKADPSHHQVILGVTDNGPGIDQESLRDVFKRFKQSDEHVKNTSKGFGLGLSIARQLCRLNLGELQVESKVGDGSTFSFNLPVANPVEVLSRWLELDSGRIDTFKLIEIVAEDVSAAPLGDFDNFLNCLLRNHDLLLRVGVARWMLVMAVSPSESSQWFERMRKEFDRVNRNRPLGALPSYRAEIRCEWKASDSKAQLLEKFKDLGKLMNEVERVLVIDDEADIRDGVSRWLRAAGFEADIAEDGQQGIESARNLAPSAILLDVLMPQKDGMTTLAELRADFRTVGIPVIMLSASLRNEQRALDAGAKFFVVKPFDGKRLVSTVKAALKQREPLTCY</sequence>
<dbReference type="PANTHER" id="PTHR43547">
    <property type="entry name" value="TWO-COMPONENT HISTIDINE KINASE"/>
    <property type="match status" value="1"/>
</dbReference>